<dbReference type="Gene3D" id="1.10.287.950">
    <property type="entry name" value="Methyl-accepting chemotaxis protein"/>
    <property type="match status" value="1"/>
</dbReference>
<evidence type="ECO:0000256" key="2">
    <source>
        <dbReference type="ARBA" id="ARBA00029447"/>
    </source>
</evidence>
<feature type="coiled-coil region" evidence="4">
    <location>
        <begin position="182"/>
        <end position="209"/>
    </location>
</feature>
<name>A0ABW4YQY7_9BACL</name>
<dbReference type="PANTHER" id="PTHR32089">
    <property type="entry name" value="METHYL-ACCEPTING CHEMOTAXIS PROTEIN MCPB"/>
    <property type="match status" value="1"/>
</dbReference>
<dbReference type="SMART" id="SM00283">
    <property type="entry name" value="MA"/>
    <property type="match status" value="1"/>
</dbReference>
<dbReference type="PRINTS" id="PR00260">
    <property type="entry name" value="CHEMTRNSDUCR"/>
</dbReference>
<dbReference type="RefSeq" id="WP_377775683.1">
    <property type="nucleotide sequence ID" value="NZ_JBHUHO010000049.1"/>
</dbReference>
<feature type="transmembrane region" description="Helical" evidence="5">
    <location>
        <begin position="123"/>
        <end position="142"/>
    </location>
</feature>
<proteinExistence type="inferred from homology"/>
<keyword evidence="4" id="KW-0175">Coiled coil</keyword>
<dbReference type="EMBL" id="JBHUHO010000049">
    <property type="protein sequence ID" value="MFD2118103.1"/>
    <property type="molecule type" value="Genomic_DNA"/>
</dbReference>
<feature type="transmembrane region" description="Helical" evidence="5">
    <location>
        <begin position="78"/>
        <end position="96"/>
    </location>
</feature>
<dbReference type="Proteomes" id="UP001597362">
    <property type="component" value="Unassembled WGS sequence"/>
</dbReference>
<dbReference type="InterPro" id="IPR004090">
    <property type="entry name" value="Chemotax_Me-accpt_rcpt"/>
</dbReference>
<keyword evidence="5" id="KW-0472">Membrane</keyword>
<evidence type="ECO:0000256" key="5">
    <source>
        <dbReference type="SAM" id="Phobius"/>
    </source>
</evidence>
<accession>A0ABW4YQY7</accession>
<dbReference type="InterPro" id="IPR004089">
    <property type="entry name" value="MCPsignal_dom"/>
</dbReference>
<gene>
    <name evidence="7" type="ORF">ACFSJH_20590</name>
</gene>
<evidence type="ECO:0000256" key="4">
    <source>
        <dbReference type="SAM" id="Coils"/>
    </source>
</evidence>
<evidence type="ECO:0000259" key="6">
    <source>
        <dbReference type="PROSITE" id="PS50111"/>
    </source>
</evidence>
<feature type="transmembrane region" description="Helical" evidence="5">
    <location>
        <begin position="50"/>
        <end position="71"/>
    </location>
</feature>
<keyword evidence="5" id="KW-0812">Transmembrane</keyword>
<feature type="transmembrane region" description="Helical" evidence="5">
    <location>
        <begin position="7"/>
        <end position="30"/>
    </location>
</feature>
<reference evidence="8" key="1">
    <citation type="journal article" date="2019" name="Int. J. Syst. Evol. Microbiol.">
        <title>The Global Catalogue of Microorganisms (GCM) 10K type strain sequencing project: providing services to taxonomists for standard genome sequencing and annotation.</title>
        <authorList>
            <consortium name="The Broad Institute Genomics Platform"/>
            <consortium name="The Broad Institute Genome Sequencing Center for Infectious Disease"/>
            <person name="Wu L."/>
            <person name="Ma J."/>
        </authorList>
    </citation>
    <scope>NUCLEOTIDE SEQUENCE [LARGE SCALE GENOMIC DNA]</scope>
    <source>
        <strain evidence="8">GH52</strain>
    </source>
</reference>
<keyword evidence="5" id="KW-1133">Transmembrane helix</keyword>
<dbReference type="Pfam" id="PF00015">
    <property type="entry name" value="MCPsignal"/>
    <property type="match status" value="1"/>
</dbReference>
<sequence length="502" mass="55705">MLERKNLLMLWLSGSAVVLSMIVLLLTKLFDPFESHGGGSGFEITTSIIWQQNLLLLMPIVLLVITIIAHLSRKNSEVVPLLNILTLTFSSMAIVSNGGGGVEFHFSIFMVLAAAAYYERINLILVMTVIFAIQHLLGYFVFPEVVFGTTEYTFTMLLVHAVFLILTSSATMLQIRSKLKMTAELEAERDKKQTDLNLLMNQVQLLSENINTISESIAVKSTENVRHNETMRQAYEEVSAGLGDQSNSVEQVEAKVQQTSHSIMQALESSDMMTSNAQKTELVLTESREKVHLLLTENEQIMQVVSEIYTTMTTLKATAQQAQSLGSIIQQVADRTNLLALNASIEAARAGEYGRGFAVVAGEIRKLANQSRQAADEIQTMMNRIDDEIQHSYEQVDVGQVAIKHSHSNVVVFAQNFEQVNTMIEQLLHYMLEINKTLGAIREDAGGVSSEMNQISAVIEQGMASMQQLSVMSREQLTAATDIDREMTKLGKLSMSLKGQFL</sequence>
<keyword evidence="1 3" id="KW-0807">Transducer</keyword>
<keyword evidence="8" id="KW-1185">Reference proteome</keyword>
<evidence type="ECO:0000313" key="8">
    <source>
        <dbReference type="Proteomes" id="UP001597362"/>
    </source>
</evidence>
<dbReference type="PANTHER" id="PTHR32089:SF112">
    <property type="entry name" value="LYSOZYME-LIKE PROTEIN-RELATED"/>
    <property type="match status" value="1"/>
</dbReference>
<protein>
    <submittedName>
        <fullName evidence="7">Methyl-accepting chemotaxis protein</fullName>
    </submittedName>
</protein>
<feature type="domain" description="Methyl-accepting transducer" evidence="6">
    <location>
        <begin position="220"/>
        <end position="470"/>
    </location>
</feature>
<comment type="similarity">
    <text evidence="2">Belongs to the methyl-accepting chemotaxis (MCP) protein family.</text>
</comment>
<dbReference type="SUPFAM" id="SSF58104">
    <property type="entry name" value="Methyl-accepting chemotaxis protein (MCP) signaling domain"/>
    <property type="match status" value="1"/>
</dbReference>
<organism evidence="7 8">
    <name type="scientific">Paenibacillus yanchengensis</name>
    <dbReference type="NCBI Taxonomy" id="2035833"/>
    <lineage>
        <taxon>Bacteria</taxon>
        <taxon>Bacillati</taxon>
        <taxon>Bacillota</taxon>
        <taxon>Bacilli</taxon>
        <taxon>Bacillales</taxon>
        <taxon>Paenibacillaceae</taxon>
        <taxon>Paenibacillus</taxon>
    </lineage>
</organism>
<evidence type="ECO:0000313" key="7">
    <source>
        <dbReference type="EMBL" id="MFD2118103.1"/>
    </source>
</evidence>
<evidence type="ECO:0000256" key="1">
    <source>
        <dbReference type="ARBA" id="ARBA00023224"/>
    </source>
</evidence>
<dbReference type="PROSITE" id="PS50111">
    <property type="entry name" value="CHEMOTAXIS_TRANSDUC_2"/>
    <property type="match status" value="1"/>
</dbReference>
<evidence type="ECO:0000256" key="3">
    <source>
        <dbReference type="PROSITE-ProRule" id="PRU00284"/>
    </source>
</evidence>
<comment type="caution">
    <text evidence="7">The sequence shown here is derived from an EMBL/GenBank/DDBJ whole genome shotgun (WGS) entry which is preliminary data.</text>
</comment>
<feature type="transmembrane region" description="Helical" evidence="5">
    <location>
        <begin position="154"/>
        <end position="173"/>
    </location>
</feature>